<dbReference type="Pfam" id="PF02467">
    <property type="entry name" value="Whib"/>
    <property type="match status" value="1"/>
</dbReference>
<dbReference type="InterPro" id="IPR034768">
    <property type="entry name" value="4FE4S_WBL"/>
</dbReference>
<gene>
    <name evidence="2" type="ORF">ACFO0B_24750</name>
</gene>
<proteinExistence type="predicted"/>
<dbReference type="EMBL" id="JBHSAX010000019">
    <property type="protein sequence ID" value="MFC3965209.1"/>
    <property type="molecule type" value="Genomic_DNA"/>
</dbReference>
<accession>A0ABV8DZZ4</accession>
<comment type="caution">
    <text evidence="2">The sequence shown here is derived from an EMBL/GenBank/DDBJ whole genome shotgun (WGS) entry which is preliminary data.</text>
</comment>
<evidence type="ECO:0000313" key="2">
    <source>
        <dbReference type="EMBL" id="MFC3965209.1"/>
    </source>
</evidence>
<sequence length="111" mass="12232">MDWRSGAACTGIAPGLFLPPLPPRGDPRPALEYCRRCPVLMECAESSLRVGRRHGVVAGVWLSVDPGAREVLREISAGRVRQRRCVRCWRVLDATATERSCELCGFAEVPV</sequence>
<dbReference type="RefSeq" id="WP_378614961.1">
    <property type="nucleotide sequence ID" value="NZ_JBHSAX010000019.1"/>
</dbReference>
<protein>
    <submittedName>
        <fullName evidence="2">WhiB family transcriptional regulator</fullName>
    </submittedName>
</protein>
<dbReference type="PROSITE" id="PS51674">
    <property type="entry name" value="4FE4S_WBL"/>
    <property type="match status" value="1"/>
</dbReference>
<dbReference type="Proteomes" id="UP001595696">
    <property type="component" value="Unassembled WGS sequence"/>
</dbReference>
<evidence type="ECO:0000259" key="1">
    <source>
        <dbReference type="PROSITE" id="PS51674"/>
    </source>
</evidence>
<evidence type="ECO:0000313" key="3">
    <source>
        <dbReference type="Proteomes" id="UP001595696"/>
    </source>
</evidence>
<name>A0ABV8DZZ4_9NOCA</name>
<feature type="domain" description="4Fe-4S Wbl-type" evidence="1">
    <location>
        <begin position="8"/>
        <end position="71"/>
    </location>
</feature>
<reference evidence="3" key="1">
    <citation type="journal article" date="2019" name="Int. J. Syst. Evol. Microbiol.">
        <title>The Global Catalogue of Microorganisms (GCM) 10K type strain sequencing project: providing services to taxonomists for standard genome sequencing and annotation.</title>
        <authorList>
            <consortium name="The Broad Institute Genomics Platform"/>
            <consortium name="The Broad Institute Genome Sequencing Center for Infectious Disease"/>
            <person name="Wu L."/>
            <person name="Ma J."/>
        </authorList>
    </citation>
    <scope>NUCLEOTIDE SEQUENCE [LARGE SCALE GENOMIC DNA]</scope>
    <source>
        <strain evidence="3">CGMCC 4.7330</strain>
    </source>
</reference>
<organism evidence="2 3">
    <name type="scientific">Nocardia jiangsuensis</name>
    <dbReference type="NCBI Taxonomy" id="1691563"/>
    <lineage>
        <taxon>Bacteria</taxon>
        <taxon>Bacillati</taxon>
        <taxon>Actinomycetota</taxon>
        <taxon>Actinomycetes</taxon>
        <taxon>Mycobacteriales</taxon>
        <taxon>Nocardiaceae</taxon>
        <taxon>Nocardia</taxon>
    </lineage>
</organism>
<keyword evidence="3" id="KW-1185">Reference proteome</keyword>